<dbReference type="EMBL" id="JACKTG010000073">
    <property type="protein sequence ID" value="MCV6991821.1"/>
    <property type="molecule type" value="Genomic_DNA"/>
</dbReference>
<reference evidence="2" key="3">
    <citation type="journal article" date="2022" name="BMC Genomics">
        <title>Comparative genome analysis of mycobacteria focusing on tRNA and non-coding RNA.</title>
        <authorList>
            <person name="Behra P.R.K."/>
            <person name="Pettersson B.M.F."/>
            <person name="Ramesh M."/>
            <person name="Das S."/>
            <person name="Dasgupta S."/>
            <person name="Kirsebom L.A."/>
        </authorList>
    </citation>
    <scope>NUCLEOTIDE SEQUENCE</scope>
    <source>
        <strain evidence="2">DSM 45439</strain>
    </source>
</reference>
<accession>A0AAW5SAS6</accession>
<organism evidence="2 5">
    <name type="scientific">Mycobacterium bouchedurhonense</name>
    <dbReference type="NCBI Taxonomy" id="701041"/>
    <lineage>
        <taxon>Bacteria</taxon>
        <taxon>Bacillati</taxon>
        <taxon>Actinomycetota</taxon>
        <taxon>Actinomycetes</taxon>
        <taxon>Mycobacteriales</taxon>
        <taxon>Mycobacteriaceae</taxon>
        <taxon>Mycobacterium</taxon>
        <taxon>Mycobacterium avium complex (MAC)</taxon>
    </lineage>
</organism>
<proteinExistence type="predicted"/>
<feature type="region of interest" description="Disordered" evidence="1">
    <location>
        <begin position="1"/>
        <end position="21"/>
    </location>
</feature>
<evidence type="ECO:0000256" key="1">
    <source>
        <dbReference type="SAM" id="MobiDB-lite"/>
    </source>
</evidence>
<gene>
    <name evidence="3" type="ORF">BST19_26420</name>
    <name evidence="2" type="ORF">H7I91_21535</name>
</gene>
<dbReference type="EMBL" id="MVHL01000092">
    <property type="protein sequence ID" value="ORA42065.1"/>
    <property type="molecule type" value="Genomic_DNA"/>
</dbReference>
<comment type="caution">
    <text evidence="2">The sequence shown here is derived from an EMBL/GenBank/DDBJ whole genome shotgun (WGS) entry which is preliminary data.</text>
</comment>
<evidence type="ECO:0000313" key="3">
    <source>
        <dbReference type="EMBL" id="ORA42065.1"/>
    </source>
</evidence>
<keyword evidence="4" id="KW-1185">Reference proteome</keyword>
<dbReference type="Proteomes" id="UP001207588">
    <property type="component" value="Unassembled WGS sequence"/>
</dbReference>
<name>A0AAW5SAS6_MYCBC</name>
<sequence>MGELAMRPIDRSPTLGDVEDRGDLLAQQRVHRPPGRLIDQGADIAAPGSPAVHTRVGDLPQRACPGVGEPGRDCVVDALQDGFLDLGGDPRRHRPA</sequence>
<dbReference type="AlphaFoldDB" id="A0AAW5SAS6"/>
<evidence type="ECO:0000313" key="4">
    <source>
        <dbReference type="Proteomes" id="UP000192293"/>
    </source>
</evidence>
<protein>
    <submittedName>
        <fullName evidence="2">Uncharacterized protein</fullName>
    </submittedName>
</protein>
<dbReference type="RefSeq" id="WP_063966975.1">
    <property type="nucleotide sequence ID" value="NZ_JACKTG010000073.1"/>
</dbReference>
<reference evidence="3 4" key="1">
    <citation type="submission" date="2017-02" db="EMBL/GenBank/DDBJ databases">
        <title>The new phylogeny of genus Mycobacterium.</title>
        <authorList>
            <person name="Tortoli E."/>
            <person name="Trovato A."/>
            <person name="Cirillo D.M."/>
        </authorList>
    </citation>
    <scope>NUCLEOTIDE SEQUENCE [LARGE SCALE GENOMIC DNA]</scope>
    <source>
        <strain evidence="3 4">DSM 45439</strain>
    </source>
</reference>
<dbReference type="Proteomes" id="UP000192293">
    <property type="component" value="Unassembled WGS sequence"/>
</dbReference>
<evidence type="ECO:0000313" key="2">
    <source>
        <dbReference type="EMBL" id="MCV6991821.1"/>
    </source>
</evidence>
<reference evidence="2" key="2">
    <citation type="submission" date="2020-07" db="EMBL/GenBank/DDBJ databases">
        <authorList>
            <person name="Pettersson B.M.F."/>
            <person name="Behra P.R.K."/>
            <person name="Ramesh M."/>
            <person name="Das S."/>
            <person name="Dasgupta S."/>
            <person name="Kirsebom L.A."/>
        </authorList>
    </citation>
    <scope>NUCLEOTIDE SEQUENCE</scope>
    <source>
        <strain evidence="2">DSM 45439</strain>
    </source>
</reference>
<evidence type="ECO:0000313" key="5">
    <source>
        <dbReference type="Proteomes" id="UP001207588"/>
    </source>
</evidence>